<dbReference type="HAMAP" id="MF_00378">
    <property type="entry name" value="Exonuc_7_L"/>
    <property type="match status" value="1"/>
</dbReference>
<protein>
    <recommendedName>
        <fullName evidence="5">Exodeoxyribonuclease 7 large subunit</fullName>
        <ecNumber evidence="5">3.1.11.6</ecNumber>
    </recommendedName>
    <alternativeName>
        <fullName evidence="5">Exodeoxyribonuclease VII large subunit</fullName>
        <shortName evidence="5">Exonuclease VII large subunit</shortName>
    </alternativeName>
</protein>
<name>A0A1B1YUP5_9GAMM</name>
<evidence type="ECO:0000256" key="5">
    <source>
        <dbReference type="HAMAP-Rule" id="MF_00378"/>
    </source>
</evidence>
<sequence>MPAIEPAVSRAGPPERDVYTPSRLTLEVRALLEAGFPLLWLEGEIGNFTAAASGHLYFTLKDSRAQVRCVMFRSRASLLRDRPRTGDQVLLRARVSFYEDRGEFQLLVEHLEPAGDGALRRALEERKARLAAEGLFDLDRKRPLPTLPQRLALVTSPRGAAVHDVLTTLARRWPTIEVLVLPVPVQGDGAAAAIVKAIDTASENALGDVLLLVRGGGSLEDLAAFNDEAVVRALARCTLPTVVGVGHEVDFSLADLVADQRAPTPTAAAELVVPERGEWLAALAQRQRRLLRALQHQLERQQQRVDYLTRRLVHPGERLRRLGDDLARLQRRLGLATLACLTRRRERQERALLRLRGASPAGRILAGAGRLDAAAGRLTRAQAQLLRARGEALAGAAARLHALSPLATLARGYAIVSRPPDLPVVRSAAQLAVGERVRLRLGSGAADARVEAIDANTDGD</sequence>
<evidence type="ECO:0000259" key="8">
    <source>
        <dbReference type="Pfam" id="PF02601"/>
    </source>
</evidence>
<dbReference type="Pfam" id="PF02601">
    <property type="entry name" value="Exonuc_VII_L"/>
    <property type="match status" value="1"/>
</dbReference>
<keyword evidence="4 5" id="KW-0269">Exonuclease</keyword>
<dbReference type="FunCoup" id="A0A1B1YUP5">
    <property type="interactions" value="288"/>
</dbReference>
<organism evidence="10 11">
    <name type="scientific">Immundisolibacter cernigliae</name>
    <dbReference type="NCBI Taxonomy" id="1810504"/>
    <lineage>
        <taxon>Bacteria</taxon>
        <taxon>Pseudomonadati</taxon>
        <taxon>Pseudomonadota</taxon>
        <taxon>Gammaproteobacteria</taxon>
        <taxon>Immundisolibacterales</taxon>
        <taxon>Immundisolibacteraceae</taxon>
        <taxon>Immundisolibacter</taxon>
    </lineage>
</organism>
<dbReference type="Pfam" id="PF13742">
    <property type="entry name" value="tRNA_anti_2"/>
    <property type="match status" value="1"/>
</dbReference>
<evidence type="ECO:0000256" key="6">
    <source>
        <dbReference type="RuleBase" id="RU004355"/>
    </source>
</evidence>
<dbReference type="PANTHER" id="PTHR30008:SF0">
    <property type="entry name" value="EXODEOXYRIBONUCLEASE 7 LARGE SUBUNIT"/>
    <property type="match status" value="1"/>
</dbReference>
<evidence type="ECO:0000256" key="3">
    <source>
        <dbReference type="ARBA" id="ARBA00022801"/>
    </source>
</evidence>
<dbReference type="InParanoid" id="A0A1B1YUP5"/>
<accession>A0A1B1YUP5</accession>
<reference evidence="11" key="1">
    <citation type="submission" date="2016-03" db="EMBL/GenBank/DDBJ databases">
        <title>Complete genome sequence of Solimmundus cernigliae, representing a novel lineage of polycyclic aromatic hydrocarbon degraders within the Gammaproteobacteria.</title>
        <authorList>
            <person name="Singleton D.R."/>
            <person name="Dickey A.N."/>
            <person name="Scholl E.H."/>
            <person name="Wright F.A."/>
            <person name="Aitken M.D."/>
        </authorList>
    </citation>
    <scope>NUCLEOTIDE SEQUENCE [LARGE SCALE GENOMIC DNA]</scope>
    <source>
        <strain evidence="11">TR3.2</strain>
    </source>
</reference>
<dbReference type="Proteomes" id="UP000092952">
    <property type="component" value="Chromosome"/>
</dbReference>
<dbReference type="NCBIfam" id="TIGR00237">
    <property type="entry name" value="xseA"/>
    <property type="match status" value="1"/>
</dbReference>
<dbReference type="AlphaFoldDB" id="A0A1B1YUP5"/>
<dbReference type="CDD" id="cd04489">
    <property type="entry name" value="ExoVII_LU_OBF"/>
    <property type="match status" value="1"/>
</dbReference>
<dbReference type="GO" id="GO:0008855">
    <property type="term" value="F:exodeoxyribonuclease VII activity"/>
    <property type="evidence" value="ECO:0007669"/>
    <property type="project" value="UniProtKB-UniRule"/>
</dbReference>
<dbReference type="InterPro" id="IPR003753">
    <property type="entry name" value="Exonuc_VII_L"/>
</dbReference>
<comment type="subcellular location">
    <subcellularLocation>
        <location evidence="5 6">Cytoplasm</location>
    </subcellularLocation>
</comment>
<comment type="subunit">
    <text evidence="5">Heterooligomer composed of large and small subunits.</text>
</comment>
<comment type="function">
    <text evidence="5">Bidirectionally degrades single-stranded DNA into large acid-insoluble oligonucleotides, which are then degraded further into small acid-soluble oligonucleotides.</text>
</comment>
<comment type="similarity">
    <text evidence="5 6">Belongs to the XseA family.</text>
</comment>
<dbReference type="GO" id="GO:0003676">
    <property type="term" value="F:nucleic acid binding"/>
    <property type="evidence" value="ECO:0007669"/>
    <property type="project" value="InterPro"/>
</dbReference>
<dbReference type="EC" id="3.1.11.6" evidence="5"/>
<dbReference type="GO" id="GO:0009318">
    <property type="term" value="C:exodeoxyribonuclease VII complex"/>
    <property type="evidence" value="ECO:0007669"/>
    <property type="project" value="UniProtKB-UniRule"/>
</dbReference>
<evidence type="ECO:0000313" key="10">
    <source>
        <dbReference type="EMBL" id="ANX04531.1"/>
    </source>
</evidence>
<dbReference type="PANTHER" id="PTHR30008">
    <property type="entry name" value="EXODEOXYRIBONUCLEASE 7 LARGE SUBUNIT"/>
    <property type="match status" value="1"/>
</dbReference>
<evidence type="ECO:0000256" key="7">
    <source>
        <dbReference type="SAM" id="Coils"/>
    </source>
</evidence>
<feature type="coiled-coil region" evidence="7">
    <location>
        <begin position="284"/>
        <end position="311"/>
    </location>
</feature>
<keyword evidence="1 5" id="KW-0963">Cytoplasm</keyword>
<evidence type="ECO:0000256" key="1">
    <source>
        <dbReference type="ARBA" id="ARBA00022490"/>
    </source>
</evidence>
<keyword evidence="11" id="KW-1185">Reference proteome</keyword>
<keyword evidence="2 5" id="KW-0540">Nuclease</keyword>
<comment type="catalytic activity">
    <reaction evidence="5 6">
        <text>Exonucleolytic cleavage in either 5'- to 3'- or 3'- to 5'-direction to yield nucleoside 5'-phosphates.</text>
        <dbReference type="EC" id="3.1.11.6"/>
    </reaction>
</comment>
<dbReference type="KEGG" id="gbi:PG2T_10325"/>
<feature type="domain" description="OB-fold nucleic acid binding" evidence="9">
    <location>
        <begin position="22"/>
        <end position="111"/>
    </location>
</feature>
<keyword evidence="7" id="KW-0175">Coiled coil</keyword>
<dbReference type="OrthoDB" id="9802795at2"/>
<dbReference type="GO" id="GO:0005737">
    <property type="term" value="C:cytoplasm"/>
    <property type="evidence" value="ECO:0007669"/>
    <property type="project" value="UniProtKB-SubCell"/>
</dbReference>
<proteinExistence type="inferred from homology"/>
<dbReference type="RefSeq" id="WP_068804917.1">
    <property type="nucleotide sequence ID" value="NZ_CP014671.1"/>
</dbReference>
<feature type="domain" description="Exonuclease VII large subunit C-terminal" evidence="8">
    <location>
        <begin position="135"/>
        <end position="448"/>
    </location>
</feature>
<dbReference type="STRING" id="1810504.PG2T_10325"/>
<dbReference type="InterPro" id="IPR025824">
    <property type="entry name" value="OB-fold_nuc-bd_dom"/>
</dbReference>
<dbReference type="EMBL" id="CP014671">
    <property type="protein sequence ID" value="ANX04531.1"/>
    <property type="molecule type" value="Genomic_DNA"/>
</dbReference>
<dbReference type="InterPro" id="IPR020579">
    <property type="entry name" value="Exonuc_VII_lsu_C"/>
</dbReference>
<gene>
    <name evidence="5" type="primary">xseA</name>
    <name evidence="10" type="ORF">PG2T_10325</name>
</gene>
<evidence type="ECO:0000313" key="11">
    <source>
        <dbReference type="Proteomes" id="UP000092952"/>
    </source>
</evidence>
<evidence type="ECO:0000256" key="2">
    <source>
        <dbReference type="ARBA" id="ARBA00022722"/>
    </source>
</evidence>
<evidence type="ECO:0000256" key="4">
    <source>
        <dbReference type="ARBA" id="ARBA00022839"/>
    </source>
</evidence>
<evidence type="ECO:0000259" key="9">
    <source>
        <dbReference type="Pfam" id="PF13742"/>
    </source>
</evidence>
<dbReference type="GO" id="GO:0006308">
    <property type="term" value="P:DNA catabolic process"/>
    <property type="evidence" value="ECO:0007669"/>
    <property type="project" value="UniProtKB-UniRule"/>
</dbReference>
<keyword evidence="3 5" id="KW-0378">Hydrolase</keyword>